<evidence type="ECO:0000256" key="2">
    <source>
        <dbReference type="ARBA" id="ARBA00006382"/>
    </source>
</evidence>
<dbReference type="RefSeq" id="WP_207988754.1">
    <property type="nucleotide sequence ID" value="NZ_JAGBKM010000001.1"/>
</dbReference>
<comment type="catalytic activity">
    <reaction evidence="5">
        <text>L-glutamate + NADP(+) + H2O = 2-oxoglutarate + NH4(+) + NADPH + H(+)</text>
        <dbReference type="Rhea" id="RHEA:11612"/>
        <dbReference type="ChEBI" id="CHEBI:15377"/>
        <dbReference type="ChEBI" id="CHEBI:15378"/>
        <dbReference type="ChEBI" id="CHEBI:16810"/>
        <dbReference type="ChEBI" id="CHEBI:28938"/>
        <dbReference type="ChEBI" id="CHEBI:29985"/>
        <dbReference type="ChEBI" id="CHEBI:57783"/>
        <dbReference type="ChEBI" id="CHEBI:58349"/>
        <dbReference type="EC" id="1.4.1.4"/>
    </reaction>
</comment>
<dbReference type="SUPFAM" id="SSF53223">
    <property type="entry name" value="Aminoacid dehydrogenase-like, N-terminal domain"/>
    <property type="match status" value="1"/>
</dbReference>
<proteinExistence type="inferred from homology"/>
<dbReference type="InterPro" id="IPR033524">
    <property type="entry name" value="Glu/Leu/Phe/Val_DH_AS"/>
</dbReference>
<dbReference type="Gene3D" id="1.10.285.10">
    <property type="entry name" value="Glutamate Dehydrogenase, chain A, domain 3"/>
    <property type="match status" value="2"/>
</dbReference>
<comment type="function">
    <text evidence="1">Catalyzes the reversible oxidative deamination of glutamate to alpha-ketoglutarate and ammonia.</text>
</comment>
<evidence type="ECO:0000259" key="8">
    <source>
        <dbReference type="SMART" id="SM00839"/>
    </source>
</evidence>
<evidence type="ECO:0000256" key="5">
    <source>
        <dbReference type="ARBA" id="ARBA00048584"/>
    </source>
</evidence>
<dbReference type="PANTHER" id="PTHR43571:SF1">
    <property type="entry name" value="NADP-SPECIFIC GLUTAMATE DEHYDROGENASE 1-RELATED"/>
    <property type="match status" value="1"/>
</dbReference>
<keyword evidence="4 6" id="KW-0560">Oxidoreductase</keyword>
<dbReference type="InterPro" id="IPR046346">
    <property type="entry name" value="Aminoacid_DH-like_N_sf"/>
</dbReference>
<dbReference type="SUPFAM" id="SSF51735">
    <property type="entry name" value="NAD(P)-binding Rossmann-fold domains"/>
    <property type="match status" value="1"/>
</dbReference>
<dbReference type="InterPro" id="IPR036291">
    <property type="entry name" value="NAD(P)-bd_dom_sf"/>
</dbReference>
<evidence type="ECO:0000256" key="3">
    <source>
        <dbReference type="ARBA" id="ARBA00011643"/>
    </source>
</evidence>
<dbReference type="InterPro" id="IPR050724">
    <property type="entry name" value="Glu_Leu_Phe_Val_DH"/>
</dbReference>
<dbReference type="InterPro" id="IPR006096">
    <property type="entry name" value="Glu/Leu/Phe/Val/Trp_DH_C"/>
</dbReference>
<gene>
    <name evidence="9" type="primary">gdhA</name>
    <name evidence="9" type="ORF">J3492_00880</name>
</gene>
<dbReference type="SMART" id="SM00839">
    <property type="entry name" value="ELFV_dehydrog"/>
    <property type="match status" value="1"/>
</dbReference>
<dbReference type="Gene3D" id="3.40.50.10860">
    <property type="entry name" value="Leucine Dehydrogenase, chain A, domain 1"/>
    <property type="match status" value="1"/>
</dbReference>
<protein>
    <recommendedName>
        <fullName evidence="6">Glutamate dehydrogenase</fullName>
    </recommendedName>
</protein>
<dbReference type="GO" id="GO:0004354">
    <property type="term" value="F:glutamate dehydrogenase (NADP+) activity"/>
    <property type="evidence" value="ECO:0007669"/>
    <property type="project" value="UniProtKB-EC"/>
</dbReference>
<evidence type="ECO:0000313" key="9">
    <source>
        <dbReference type="EMBL" id="MBO1529768.1"/>
    </source>
</evidence>
<dbReference type="Pfam" id="PF00208">
    <property type="entry name" value="ELFV_dehydrog"/>
    <property type="match status" value="1"/>
</dbReference>
<dbReference type="NCBIfam" id="NF006929">
    <property type="entry name" value="PRK09414.1"/>
    <property type="match status" value="1"/>
</dbReference>
<dbReference type="Pfam" id="PF02812">
    <property type="entry name" value="ELFV_dehydrog_N"/>
    <property type="match status" value="1"/>
</dbReference>
<reference evidence="9 10" key="1">
    <citation type="submission" date="2021-03" db="EMBL/GenBank/DDBJ databases">
        <authorList>
            <person name="Shang D.-D."/>
            <person name="Du Z.-J."/>
            <person name="Chen G.-J."/>
        </authorList>
    </citation>
    <scope>NUCLEOTIDE SEQUENCE [LARGE SCALE GENOMIC DNA]</scope>
    <source>
        <strain evidence="9 10">F1192</strain>
    </source>
</reference>
<evidence type="ECO:0000313" key="10">
    <source>
        <dbReference type="Proteomes" id="UP000664554"/>
    </source>
</evidence>
<comment type="caution">
    <text evidence="9">The sequence shown here is derived from an EMBL/GenBank/DDBJ whole genome shotgun (WGS) entry which is preliminary data.</text>
</comment>
<dbReference type="PROSITE" id="PS00074">
    <property type="entry name" value="GLFV_DEHYDROGENASE"/>
    <property type="match status" value="1"/>
</dbReference>
<dbReference type="InterPro" id="IPR006095">
    <property type="entry name" value="Glu/Leu/Phe/Val/Trp_DH"/>
</dbReference>
<dbReference type="Gene3D" id="3.40.50.720">
    <property type="entry name" value="NAD(P)-binding Rossmann-like Domain"/>
    <property type="match status" value="1"/>
</dbReference>
<accession>A0ABS3NL13</accession>
<dbReference type="PRINTS" id="PR00082">
    <property type="entry name" value="GLFDHDRGNASE"/>
</dbReference>
<keyword evidence="10" id="KW-1185">Reference proteome</keyword>
<comment type="similarity">
    <text evidence="2 6 7">Belongs to the Glu/Leu/Phe/Val dehydrogenases family.</text>
</comment>
<feature type="domain" description="Glutamate/phenylalanine/leucine/valine/L-tryptophan dehydrogenase C-terminal" evidence="8">
    <location>
        <begin position="200"/>
        <end position="445"/>
    </location>
</feature>
<sequence length="448" mass="49692">MSISQAIQNIEARYTHQPEFVQAVKEVALTIAPLYEAHPEYEKFKIFERLVEPDRVIGFRINWENDKGEVQVNRGWRVQFSNALGPYKGGVRFHPTVNQSVLKFLGFEQIFKNALTGLPMGGGKGGSDFDPKGKTDSEIRRFCYAFMRELHHYVNKDIDVPAGDIGVGGREVSYMFAMYKNLTHEYGGVLTGKGVGFGGSLMRTEATGYGAVYFLENMLKAQHEHIKDKTVLISGAGNVSLHAAEKVCMLGGKVVTVSDSQGCLYDEKGLNQEKIDWLKNQKEEGKPLADYVSVYGGEWFAQQKPWHIKGDIAIPSATQNEVNEDDAKLMVENGIKYVVEGANMPLTADAVDHIRLHRVHYAPGKAANAGGVAVSALEMSQNSVRQYKTFEQIDLRLKNIMKNIHDCAADASEAYNRTDNGYIDYMAGANIVGFKRVADALCAYGILN</sequence>
<dbReference type="Proteomes" id="UP000664554">
    <property type="component" value="Unassembled WGS sequence"/>
</dbReference>
<dbReference type="InterPro" id="IPR014362">
    <property type="entry name" value="Glu_DH"/>
</dbReference>
<dbReference type="PANTHER" id="PTHR43571">
    <property type="entry name" value="NADP-SPECIFIC GLUTAMATE DEHYDROGENASE 1-RELATED"/>
    <property type="match status" value="1"/>
</dbReference>
<dbReference type="PIRSF" id="PIRSF000185">
    <property type="entry name" value="Glu_DH"/>
    <property type="match status" value="1"/>
</dbReference>
<evidence type="ECO:0000256" key="6">
    <source>
        <dbReference type="PIRNR" id="PIRNR000185"/>
    </source>
</evidence>
<name>A0ABS3NL13_9GAMM</name>
<organism evidence="9 10">
    <name type="scientific">Psychrobacter coccoides</name>
    <dbReference type="NCBI Taxonomy" id="2818440"/>
    <lineage>
        <taxon>Bacteria</taxon>
        <taxon>Pseudomonadati</taxon>
        <taxon>Pseudomonadota</taxon>
        <taxon>Gammaproteobacteria</taxon>
        <taxon>Moraxellales</taxon>
        <taxon>Moraxellaceae</taxon>
        <taxon>Psychrobacter</taxon>
    </lineage>
</organism>
<evidence type="ECO:0000256" key="7">
    <source>
        <dbReference type="RuleBase" id="RU004417"/>
    </source>
</evidence>
<evidence type="ECO:0000256" key="1">
    <source>
        <dbReference type="ARBA" id="ARBA00003868"/>
    </source>
</evidence>
<evidence type="ECO:0000256" key="4">
    <source>
        <dbReference type="ARBA" id="ARBA00023002"/>
    </source>
</evidence>
<dbReference type="InterPro" id="IPR006097">
    <property type="entry name" value="Glu/Leu/Phe/Val/Trp_DH_dimer"/>
</dbReference>
<comment type="subunit">
    <text evidence="3">Homohexamer.</text>
</comment>
<dbReference type="EMBL" id="JAGBKM010000001">
    <property type="protein sequence ID" value="MBO1529768.1"/>
    <property type="molecule type" value="Genomic_DNA"/>
</dbReference>